<evidence type="ECO:0000313" key="3">
    <source>
        <dbReference type="Proteomes" id="UP000037446"/>
    </source>
</evidence>
<gene>
    <name evidence="2" type="ORF">J121_216</name>
</gene>
<proteinExistence type="predicted"/>
<dbReference type="EMBL" id="JYNE01000025">
    <property type="protein sequence ID" value="KNH02012.1"/>
    <property type="molecule type" value="Genomic_DNA"/>
</dbReference>
<evidence type="ECO:0000313" key="2">
    <source>
        <dbReference type="EMBL" id="KNH02012.1"/>
    </source>
</evidence>
<accession>A0A0L1KDT6</accession>
<dbReference type="AlphaFoldDB" id="A0A0L1KDT6"/>
<dbReference type="RefSeq" id="WP_050600696.1">
    <property type="nucleotide sequence ID" value="NZ_JYNE01000025.1"/>
</dbReference>
<feature type="region of interest" description="Disordered" evidence="1">
    <location>
        <begin position="25"/>
        <end position="51"/>
    </location>
</feature>
<protein>
    <submittedName>
        <fullName evidence="2">Uncharacterized protein</fullName>
    </submittedName>
</protein>
<evidence type="ECO:0000256" key="1">
    <source>
        <dbReference type="SAM" id="MobiDB-lite"/>
    </source>
</evidence>
<dbReference type="PATRIC" id="fig|1306953.7.peg.217"/>
<dbReference type="Proteomes" id="UP000037446">
    <property type="component" value="Unassembled WGS sequence"/>
</dbReference>
<name>A0A0L1KDT6_9SPHN</name>
<dbReference type="STRING" id="1306953.J121_216"/>
<comment type="caution">
    <text evidence="2">The sequence shown here is derived from an EMBL/GenBank/DDBJ whole genome shotgun (WGS) entry which is preliminary data.</text>
</comment>
<sequence>MTSQRITNALDRIDRAMARIETQAALASHAAPPTGLGDAADPDDSGLAARHEALRRSVTASLAELDGLIEGLER</sequence>
<reference evidence="2" key="1">
    <citation type="submission" date="2015-02" db="EMBL/GenBank/DDBJ databases">
        <authorList>
            <person name="Chooi Y.-H."/>
        </authorList>
    </citation>
    <scope>NUCLEOTIDE SEQUENCE [LARGE SCALE GENOMIC DNA]</scope>
    <source>
        <strain evidence="2">LAMA 915</strain>
    </source>
</reference>
<organism evidence="2 3">
    <name type="scientific">Qipengyuania citrea LAMA 915</name>
    <dbReference type="NCBI Taxonomy" id="1306953"/>
    <lineage>
        <taxon>Bacteria</taxon>
        <taxon>Pseudomonadati</taxon>
        <taxon>Pseudomonadota</taxon>
        <taxon>Alphaproteobacteria</taxon>
        <taxon>Sphingomonadales</taxon>
        <taxon>Erythrobacteraceae</taxon>
        <taxon>Qipengyuania</taxon>
    </lineage>
</organism>